<protein>
    <submittedName>
        <fullName evidence="1">Uncharacterized protein</fullName>
    </submittedName>
</protein>
<comment type="caution">
    <text evidence="1">The sequence shown here is derived from an EMBL/GenBank/DDBJ whole genome shotgun (WGS) entry which is preliminary data.</text>
</comment>
<keyword evidence="2" id="KW-1185">Reference proteome</keyword>
<gene>
    <name evidence="1" type="ORF">PDIGIT_LOCUS10230</name>
</gene>
<dbReference type="AlphaFoldDB" id="A0A9W4ULC2"/>
<proteinExistence type="predicted"/>
<dbReference type="Proteomes" id="UP001152607">
    <property type="component" value="Unassembled WGS sequence"/>
</dbReference>
<sequence>MGLLAARDYGRLNVKFWFSRLRPRCLRSCYLGHHYPGLQVAQAAATATPTLLRGPLVSTRQKREANRAYTGGILAVKVQINSQLNSRAGIKASA</sequence>
<evidence type="ECO:0000313" key="2">
    <source>
        <dbReference type="Proteomes" id="UP001152607"/>
    </source>
</evidence>
<name>A0A9W4ULC2_9PLEO</name>
<evidence type="ECO:0000313" key="1">
    <source>
        <dbReference type="EMBL" id="CAI6337122.1"/>
    </source>
</evidence>
<accession>A0A9W4ULC2</accession>
<organism evidence="1 2">
    <name type="scientific">Periconia digitata</name>
    <dbReference type="NCBI Taxonomy" id="1303443"/>
    <lineage>
        <taxon>Eukaryota</taxon>
        <taxon>Fungi</taxon>
        <taxon>Dikarya</taxon>
        <taxon>Ascomycota</taxon>
        <taxon>Pezizomycotina</taxon>
        <taxon>Dothideomycetes</taxon>
        <taxon>Pleosporomycetidae</taxon>
        <taxon>Pleosporales</taxon>
        <taxon>Massarineae</taxon>
        <taxon>Periconiaceae</taxon>
        <taxon>Periconia</taxon>
    </lineage>
</organism>
<dbReference type="EMBL" id="CAOQHR010000007">
    <property type="protein sequence ID" value="CAI6337122.1"/>
    <property type="molecule type" value="Genomic_DNA"/>
</dbReference>
<reference evidence="1" key="1">
    <citation type="submission" date="2023-01" db="EMBL/GenBank/DDBJ databases">
        <authorList>
            <person name="Van Ghelder C."/>
            <person name="Rancurel C."/>
        </authorList>
    </citation>
    <scope>NUCLEOTIDE SEQUENCE</scope>
    <source>
        <strain evidence="1">CNCM I-4278</strain>
    </source>
</reference>